<dbReference type="Proteomes" id="UP001528411">
    <property type="component" value="Unassembled WGS sequence"/>
</dbReference>
<protein>
    <submittedName>
        <fullName evidence="2">Type VI secretion protein IcmF/TssM N-terminal domain-containing protein</fullName>
    </submittedName>
</protein>
<dbReference type="PANTHER" id="PTHR36153">
    <property type="entry name" value="INNER MEMBRANE PROTEIN-RELATED"/>
    <property type="match status" value="1"/>
</dbReference>
<name>A0ABT5FF62_9GAMM</name>
<organism evidence="2 3">
    <name type="scientific">Psychrosphaera algicola</name>
    <dbReference type="NCBI Taxonomy" id="3023714"/>
    <lineage>
        <taxon>Bacteria</taxon>
        <taxon>Pseudomonadati</taxon>
        <taxon>Pseudomonadota</taxon>
        <taxon>Gammaproteobacteria</taxon>
        <taxon>Alteromonadales</taxon>
        <taxon>Pseudoalteromonadaceae</taxon>
        <taxon>Psychrosphaera</taxon>
    </lineage>
</organism>
<dbReference type="RefSeq" id="WP_272181432.1">
    <property type="nucleotide sequence ID" value="NZ_JAQOMS010000002.1"/>
</dbReference>
<sequence>MLGAKLNQPIGEVNNDGLTAANFVGHTVGELAERIKQLMLNAIKDSTVTPELLLLPSQFEKLERHLSIFCGSLFQNNPYQKTPNFRSLYFTAADDNTRMVSGRRGLFSQILLSKILPGERDMVSSIGRSERIVRSRIFGKSLAWNATLAAVLVALYFSYSTDSEILDTSVSKYAGSFEESVQLSANVRSLYDFRDMVSRLEEHSWTPWMGYSETPDFIVKLQGLFSERVNARIVEKTDQFFVRELSKRFVQDSDISEEKIVAFISTLVRRINIIDAYLEGSDMESLPPPYSVSDADFFGIQDPNIVAQLNTLYLQSLNWSTNRADIEQEAKLMDEQLNDILLKSKDLAKWLIPWANKVASTAEIKVSDYWSVGTGAMTFDSVVNGAYTVEGKETIDQFIAQIRQTQRYDDILDDILPGFEQEYKKQYLENWERFSKNFSKGTEKLNSRNEWLMVVNNLSTGRNLYFNALNLVNEQIAPYKDDVELPEWATMVFYYEDMSAFAPEQKTDGAQNKMLTKMALKIVGKAGPLGKALSKAGKRA</sequence>
<dbReference type="EMBL" id="JAQOMS010000002">
    <property type="protein sequence ID" value="MDC2890172.1"/>
    <property type="molecule type" value="Genomic_DNA"/>
</dbReference>
<dbReference type="PANTHER" id="PTHR36153:SF1">
    <property type="entry name" value="TYPE VI SECRETION SYSTEM COMPONENT TSSM1"/>
    <property type="match status" value="1"/>
</dbReference>
<comment type="caution">
    <text evidence="2">The sequence shown here is derived from an EMBL/GenBank/DDBJ whole genome shotgun (WGS) entry which is preliminary data.</text>
</comment>
<evidence type="ECO:0000313" key="2">
    <source>
        <dbReference type="EMBL" id="MDC2890172.1"/>
    </source>
</evidence>
<dbReference type="InterPro" id="IPR053156">
    <property type="entry name" value="T6SS_TssM-like"/>
</dbReference>
<feature type="domain" description="Type VI secretion system component TssM1 N-terminal" evidence="1">
    <location>
        <begin position="24"/>
        <end position="131"/>
    </location>
</feature>
<evidence type="ECO:0000259" key="1">
    <source>
        <dbReference type="Pfam" id="PF14331"/>
    </source>
</evidence>
<dbReference type="Pfam" id="PF14331">
    <property type="entry name" value="IcmF-related_N"/>
    <property type="match status" value="1"/>
</dbReference>
<keyword evidence="3" id="KW-1185">Reference proteome</keyword>
<accession>A0ABT5FF62</accession>
<proteinExistence type="predicted"/>
<gene>
    <name evidence="2" type="ORF">PN838_17175</name>
</gene>
<evidence type="ECO:0000313" key="3">
    <source>
        <dbReference type="Proteomes" id="UP001528411"/>
    </source>
</evidence>
<reference evidence="2 3" key="1">
    <citation type="submission" date="2023-01" db="EMBL/GenBank/DDBJ databases">
        <title>Psychrosphaera sp. nov., isolated from marine algae.</title>
        <authorList>
            <person name="Bayburt H."/>
            <person name="Choi B.J."/>
            <person name="Kim J.M."/>
            <person name="Choi D.G."/>
            <person name="Jeon C.O."/>
        </authorList>
    </citation>
    <scope>NUCLEOTIDE SEQUENCE [LARGE SCALE GENOMIC DNA]</scope>
    <source>
        <strain evidence="2 3">G1-22</strain>
    </source>
</reference>
<dbReference type="InterPro" id="IPR025743">
    <property type="entry name" value="TssM1_N"/>
</dbReference>